<reference evidence="1 2" key="1">
    <citation type="submission" date="2014-05" db="EMBL/GenBank/DDBJ databases">
        <title>Complete genome sequence of Corynebacterium marinum DSM 44953.</title>
        <authorList>
            <person name="Schaffert L."/>
            <person name="Albersmeier A."/>
            <person name="Kalinowski J."/>
            <person name="Ruckert C."/>
        </authorList>
    </citation>
    <scope>NUCLEOTIDE SEQUENCE [LARGE SCALE GENOMIC DNA]</scope>
    <source>
        <strain evidence="1 2">DSM 44953</strain>
    </source>
</reference>
<keyword evidence="2" id="KW-1185">Reference proteome</keyword>
<dbReference type="HOGENOM" id="CLU_059338_1_0_11"/>
<dbReference type="KEGG" id="cmq:B840_00675"/>
<proteinExistence type="predicted"/>
<dbReference type="Proteomes" id="UP000031928">
    <property type="component" value="Chromosome"/>
</dbReference>
<organism evidence="1 2">
    <name type="scientific">Corynebacterium marinum DSM 44953</name>
    <dbReference type="NCBI Taxonomy" id="1224162"/>
    <lineage>
        <taxon>Bacteria</taxon>
        <taxon>Bacillati</taxon>
        <taxon>Actinomycetota</taxon>
        <taxon>Actinomycetes</taxon>
        <taxon>Mycobacteriales</taxon>
        <taxon>Corynebacteriaceae</taxon>
        <taxon>Corynebacterium</taxon>
    </lineage>
</organism>
<gene>
    <name evidence="1" type="ORF">B840_00675</name>
</gene>
<dbReference type="OrthoDB" id="4423208at2"/>
<dbReference type="RefSeq" id="WP_042620530.1">
    <property type="nucleotide sequence ID" value="NZ_CP007790.1"/>
</dbReference>
<evidence type="ECO:0008006" key="3">
    <source>
        <dbReference type="Google" id="ProtNLM"/>
    </source>
</evidence>
<sequence length="376" mass="41600">MRYRGTRVDEIVAAGSGRVHIRDGASLDARITTLPTPLHEVRLRSAAYLNVAPEEPVVMTELLQHYHRVSRHHVVPRNVLRPPGLAVYTARYHPRRLRYDADACTRVVAHLIERPRAVAAQFSAAALLGITDFADSADTALLGPFNRRITDDVTVPSVRREAADLPTWTLRLGERTLRTTPPMLTLAHCLRAVLDSEHAWSTPAGLPPHPATIRGVQLIDRFRREFGLTADHIAEALHGLIAQRTLTRLLALSDAGADSPPETVMRLVAREAAPHLEWCPQVPVYTDGSVGAPGTRDPGRTLLTVLDLAATACRRFLYYDGDHHLDRSQRDMDSAILAQLTVWNWTGLRVTAGMLADVRHLNALIRALAYPRVLSA</sequence>
<protein>
    <recommendedName>
        <fullName evidence="3">DUF559 domain-containing protein</fullName>
    </recommendedName>
</protein>
<dbReference type="EMBL" id="CP007790">
    <property type="protein sequence ID" value="AJK67775.1"/>
    <property type="molecule type" value="Genomic_DNA"/>
</dbReference>
<evidence type="ECO:0000313" key="2">
    <source>
        <dbReference type="Proteomes" id="UP000031928"/>
    </source>
</evidence>
<evidence type="ECO:0000313" key="1">
    <source>
        <dbReference type="EMBL" id="AJK67775.1"/>
    </source>
</evidence>
<dbReference type="AlphaFoldDB" id="A0A0B6TQ98"/>
<name>A0A0B6TQ98_9CORY</name>
<dbReference type="STRING" id="1224162.B840_00675"/>
<accession>A0A0B6TQ98</accession>